<dbReference type="Gene3D" id="3.40.50.11500">
    <property type="match status" value="1"/>
</dbReference>
<dbReference type="GO" id="GO:0042981">
    <property type="term" value="P:regulation of apoptotic process"/>
    <property type="evidence" value="ECO:0007669"/>
    <property type="project" value="TreeGrafter"/>
</dbReference>
<dbReference type="InterPro" id="IPR005112">
    <property type="entry name" value="dDENN_dom"/>
</dbReference>
<feature type="region of interest" description="Disordered" evidence="10">
    <location>
        <begin position="1091"/>
        <end position="1113"/>
    </location>
</feature>
<dbReference type="GO" id="GO:0005085">
    <property type="term" value="F:guanyl-nucleotide exchange factor activity"/>
    <property type="evidence" value="ECO:0007669"/>
    <property type="project" value="UniProtKB-KW"/>
</dbReference>
<feature type="compositionally biased region" description="Gly residues" evidence="10">
    <location>
        <begin position="593"/>
        <end position="605"/>
    </location>
</feature>
<comment type="similarity">
    <text evidence="3">Belongs to the MADD family.</text>
</comment>
<keyword evidence="6" id="KW-0963">Cytoplasm</keyword>
<feature type="region of interest" description="Disordered" evidence="10">
    <location>
        <begin position="25"/>
        <end position="55"/>
    </location>
</feature>
<dbReference type="AlphaFoldDB" id="A0A914WJ33"/>
<evidence type="ECO:0000256" key="7">
    <source>
        <dbReference type="ARBA" id="ARBA00022658"/>
    </source>
</evidence>
<keyword evidence="7" id="KW-0344">Guanine-nucleotide releasing factor</keyword>
<dbReference type="Pfam" id="PF03456">
    <property type="entry name" value="uDENN"/>
    <property type="match status" value="1"/>
</dbReference>
<dbReference type="GO" id="GO:0006915">
    <property type="term" value="P:apoptotic process"/>
    <property type="evidence" value="ECO:0007669"/>
    <property type="project" value="UniProtKB-KW"/>
</dbReference>
<dbReference type="GO" id="GO:0005829">
    <property type="term" value="C:cytosol"/>
    <property type="evidence" value="ECO:0007669"/>
    <property type="project" value="TreeGrafter"/>
</dbReference>
<keyword evidence="12" id="KW-1185">Reference proteome</keyword>
<dbReference type="Proteomes" id="UP000887566">
    <property type="component" value="Unplaced"/>
</dbReference>
<sequence>MEKPNKLCPRLIDYLVVVGRRNPGRVSRAPSQSSAADAQSASNNNASSTVNNPELVRRYPVNDHKDFYLPTDVTVFCQPEGCITIAGPKRMSSFRETTSFVFTLTEKDSAKIRYGICLNFYRCFERKNAELSGATAPIQRKHKRRHKHMNHTLTSLCLISHHPFFTTFRETLTLLRKLIDSSNQRVCGAKKSPGGKLSRDAVWSVLTGQWVENIPATVMHEIREIETWILTLLSAPVPVPGKTRVELEMVPKELGDVLCFALPDHTRFSLVDFPLHLPLELLGVDSVVKVLTCVMLEYKVVLQSRNYNAVSMCVLALVALMYPLEYMFPVIPLLPAYMAGAEQLLLAPTPYIIGVPAAFFQFKRLTRLPSDVVLVDLDSNRVLIPEGIRYPGLPEPDTTNLKNHFRQALANMSYQPQPIRNLNDLSETDTKRILAQQSDPGAASQTLLYGNDTDAVDVATRVAMIRFLNSTNILSNFTEHTRTLRLYPRPVVALQVESFLRSRPQSSEFVSQLCRTQAVEYFAECSLCPKNEAYLRVQTGIDDPVQVGDKPKWYAQNFQTVEFKVYPANSTLAAALQSASNGRQETDMTDESGGSGASDGEGSSAGGSMSSIDDLVFEPDNDFDPLADFGASKPLSEVNDVYHEPLAFELPESESAQSIGSSASSGRSSPASSLSTSAMDSEADFARLADNLALKSDGKGDFSFDRSAEYDSKSETPVQSRRPLPSPLQKVALAQSQSGSSSSTPTNKTPPIKTGIKAFSNLSDSGEKVEKVLGPASTQLMSALNGYAEKSQDMLGQVLRRPFPLTGKSSLIKHSQAGAGAQTMPRMSSANQRKAMDRQQGKENAEKASQQKLMQVNKTTSKNQQVVREICDQVLQGQGVGVFTYPKLKRLMEDESLRELACSKLNLGIDHKHSSEDEDIEDVQITRAQYKGILKVLQACVAGIETSYGTPGSNGLASTLHVLEIAHTHFWAKEVELPTPGSGLSSLLGTPSESMHDLRHQQQHTQQRNSIDPGAPGHLQRNSDARASIEHVVAGVVFVHFILLLPKSRSHCIGFFLFTSPKICSADQICYAVLCVFSYVAAAAQQKNQQNAKSSGAAADVSQSVGSTVAGER</sequence>
<keyword evidence="9" id="KW-0472">Membrane</keyword>
<feature type="region of interest" description="Disordered" evidence="10">
    <location>
        <begin position="703"/>
        <end position="755"/>
    </location>
</feature>
<dbReference type="PANTHER" id="PTHR13008:SF7">
    <property type="entry name" value="MAP KINASE-ACTIVATING DEATH DOMAIN PROTEIN"/>
    <property type="match status" value="1"/>
</dbReference>
<evidence type="ECO:0000256" key="4">
    <source>
        <dbReference type="ARBA" id="ARBA00017868"/>
    </source>
</evidence>
<evidence type="ECO:0000313" key="12">
    <source>
        <dbReference type="Proteomes" id="UP000887566"/>
    </source>
</evidence>
<dbReference type="Pfam" id="PF02141">
    <property type="entry name" value="DENN"/>
    <property type="match status" value="1"/>
</dbReference>
<dbReference type="WBParaSite" id="PSAMB.scaffold4179size15401.g23679.t1">
    <property type="protein sequence ID" value="PSAMB.scaffold4179size15401.g23679.t1"/>
    <property type="gene ID" value="PSAMB.scaffold4179size15401.g23679"/>
</dbReference>
<feature type="region of interest" description="Disordered" evidence="10">
    <location>
        <begin position="652"/>
        <end position="676"/>
    </location>
</feature>
<dbReference type="SMART" id="SM00800">
    <property type="entry name" value="uDENN"/>
    <property type="match status" value="1"/>
</dbReference>
<organism evidence="12 13">
    <name type="scientific">Plectus sambesii</name>
    <dbReference type="NCBI Taxonomy" id="2011161"/>
    <lineage>
        <taxon>Eukaryota</taxon>
        <taxon>Metazoa</taxon>
        <taxon>Ecdysozoa</taxon>
        <taxon>Nematoda</taxon>
        <taxon>Chromadorea</taxon>
        <taxon>Plectida</taxon>
        <taxon>Plectina</taxon>
        <taxon>Plectoidea</taxon>
        <taxon>Plectidae</taxon>
        <taxon>Plectus</taxon>
    </lineage>
</organism>
<comment type="subcellular location">
    <subcellularLocation>
        <location evidence="1">Cell membrane</location>
    </subcellularLocation>
    <subcellularLocation>
        <location evidence="2">Cytoplasm</location>
    </subcellularLocation>
</comment>
<dbReference type="InterPro" id="IPR001194">
    <property type="entry name" value="cDENN_dom"/>
</dbReference>
<dbReference type="InterPro" id="IPR043153">
    <property type="entry name" value="DENN_C"/>
</dbReference>
<dbReference type="GO" id="GO:0005886">
    <property type="term" value="C:plasma membrane"/>
    <property type="evidence" value="ECO:0007669"/>
    <property type="project" value="UniProtKB-SubCell"/>
</dbReference>
<keyword evidence="8" id="KW-0053">Apoptosis</keyword>
<accession>A0A914WJ33</accession>
<feature type="compositionally biased region" description="Basic and acidic residues" evidence="10">
    <location>
        <begin position="703"/>
        <end position="714"/>
    </location>
</feature>
<dbReference type="FunFam" id="3.40.50.11500:FF:000002">
    <property type="entry name" value="MAP kinase-activating death domain protein-like Protein"/>
    <property type="match status" value="1"/>
</dbReference>
<feature type="compositionally biased region" description="Low complexity" evidence="10">
    <location>
        <begin position="735"/>
        <end position="755"/>
    </location>
</feature>
<evidence type="ECO:0000256" key="3">
    <source>
        <dbReference type="ARBA" id="ARBA00005978"/>
    </source>
</evidence>
<evidence type="ECO:0000256" key="2">
    <source>
        <dbReference type="ARBA" id="ARBA00004496"/>
    </source>
</evidence>
<feature type="compositionally biased region" description="Basic and acidic residues" evidence="10">
    <location>
        <begin position="834"/>
        <end position="846"/>
    </location>
</feature>
<keyword evidence="5" id="KW-1003">Cell membrane</keyword>
<evidence type="ECO:0000256" key="9">
    <source>
        <dbReference type="ARBA" id="ARBA00023136"/>
    </source>
</evidence>
<protein>
    <recommendedName>
        <fullName evidence="4">MAP kinase-activating death domain protein</fullName>
    </recommendedName>
</protein>
<dbReference type="InterPro" id="IPR039980">
    <property type="entry name" value="MADD"/>
</dbReference>
<evidence type="ECO:0000256" key="1">
    <source>
        <dbReference type="ARBA" id="ARBA00004236"/>
    </source>
</evidence>
<evidence type="ECO:0000256" key="6">
    <source>
        <dbReference type="ARBA" id="ARBA00022490"/>
    </source>
</evidence>
<evidence type="ECO:0000256" key="8">
    <source>
        <dbReference type="ARBA" id="ARBA00022703"/>
    </source>
</evidence>
<dbReference type="Gene3D" id="3.30.450.200">
    <property type="match status" value="1"/>
</dbReference>
<dbReference type="InterPro" id="IPR037516">
    <property type="entry name" value="Tripartite_DENN"/>
</dbReference>
<dbReference type="PROSITE" id="PS50211">
    <property type="entry name" value="DENN"/>
    <property type="match status" value="1"/>
</dbReference>
<dbReference type="PANTHER" id="PTHR13008">
    <property type="entry name" value="MAP-KINASE ACTIVATING DEATH DOMAIN PROTEIN MADD /DENN/AEX-3 C.ELEGANS"/>
    <property type="match status" value="1"/>
</dbReference>
<evidence type="ECO:0000313" key="13">
    <source>
        <dbReference type="WBParaSite" id="PSAMB.scaffold4179size15401.g23679.t1"/>
    </source>
</evidence>
<feature type="region of interest" description="Disordered" evidence="10">
    <location>
        <begin position="576"/>
        <end position="617"/>
    </location>
</feature>
<dbReference type="SMART" id="SM00801">
    <property type="entry name" value="dDENN"/>
    <property type="match status" value="1"/>
</dbReference>
<evidence type="ECO:0000256" key="5">
    <source>
        <dbReference type="ARBA" id="ARBA00022475"/>
    </source>
</evidence>
<name>A0A914WJ33_9BILA</name>
<dbReference type="SMART" id="SM00799">
    <property type="entry name" value="DENN"/>
    <property type="match status" value="1"/>
</dbReference>
<reference evidence="13" key="1">
    <citation type="submission" date="2022-11" db="UniProtKB">
        <authorList>
            <consortium name="WormBaseParasite"/>
        </authorList>
    </citation>
    <scope>IDENTIFICATION</scope>
</reference>
<dbReference type="GO" id="GO:0032483">
    <property type="term" value="P:regulation of Rab protein signal transduction"/>
    <property type="evidence" value="ECO:0007669"/>
    <property type="project" value="TreeGrafter"/>
</dbReference>
<feature type="compositionally biased region" description="Low complexity" evidence="10">
    <location>
        <begin position="653"/>
        <end position="676"/>
    </location>
</feature>
<feature type="domain" description="UDENN" evidence="11">
    <location>
        <begin position="36"/>
        <end position="533"/>
    </location>
</feature>
<feature type="region of interest" description="Disordered" evidence="10">
    <location>
        <begin position="986"/>
        <end position="1021"/>
    </location>
</feature>
<dbReference type="InterPro" id="IPR005113">
    <property type="entry name" value="uDENN_dom"/>
</dbReference>
<evidence type="ECO:0000256" key="10">
    <source>
        <dbReference type="SAM" id="MobiDB-lite"/>
    </source>
</evidence>
<proteinExistence type="inferred from homology"/>
<feature type="region of interest" description="Disordered" evidence="10">
    <location>
        <begin position="815"/>
        <end position="849"/>
    </location>
</feature>
<feature type="compositionally biased region" description="Low complexity" evidence="10">
    <location>
        <begin position="27"/>
        <end position="52"/>
    </location>
</feature>
<evidence type="ECO:0000259" key="11">
    <source>
        <dbReference type="PROSITE" id="PS50211"/>
    </source>
</evidence>